<proteinExistence type="predicted"/>
<dbReference type="Pfam" id="PF01103">
    <property type="entry name" value="Omp85"/>
    <property type="match status" value="1"/>
</dbReference>
<sequence>MKLRIGVIKTYEGNKFEIPFNQRFYAGGSNSVRGWKTRELVPEQNQGILSSNPTPEEIESVLLRNMIPGGFVILEGSIEARNRIFEKLGSAVFVDYGNVWNEFENVQLNSFAVAAGFGIRYYSDFAPFRIDFGFKVYDPADRRSFFKKGFFSETFEFHFGIGEAF</sequence>
<dbReference type="Gene3D" id="2.40.160.50">
    <property type="entry name" value="membrane protein fhac: a member of the omp85/tpsb transporter family"/>
    <property type="match status" value="1"/>
</dbReference>
<comment type="subcellular location">
    <subcellularLocation>
        <location evidence="1">Membrane</location>
    </subcellularLocation>
</comment>
<name>A0A0W8G0F7_9ZZZZ</name>
<reference evidence="7" key="1">
    <citation type="journal article" date="2015" name="Proc. Natl. Acad. Sci. U.S.A.">
        <title>Networks of energetic and metabolic interactions define dynamics in microbial communities.</title>
        <authorList>
            <person name="Embree M."/>
            <person name="Liu J.K."/>
            <person name="Al-Bassam M.M."/>
            <person name="Zengler K."/>
        </authorList>
    </citation>
    <scope>NUCLEOTIDE SEQUENCE</scope>
</reference>
<evidence type="ECO:0000313" key="7">
    <source>
        <dbReference type="EMBL" id="KUG26634.1"/>
    </source>
</evidence>
<keyword evidence="4" id="KW-0472">Membrane</keyword>
<dbReference type="EMBL" id="LNQE01000428">
    <property type="protein sequence ID" value="KUG26634.1"/>
    <property type="molecule type" value="Genomic_DNA"/>
</dbReference>
<dbReference type="InterPro" id="IPR000184">
    <property type="entry name" value="Bac_surfAg_D15"/>
</dbReference>
<evidence type="ECO:0000256" key="5">
    <source>
        <dbReference type="ARBA" id="ARBA00023237"/>
    </source>
</evidence>
<evidence type="ECO:0000256" key="4">
    <source>
        <dbReference type="ARBA" id="ARBA00023136"/>
    </source>
</evidence>
<dbReference type="PANTHER" id="PTHR12815:SF47">
    <property type="entry name" value="TRANSLOCATION AND ASSEMBLY MODULE SUBUNIT TAMA"/>
    <property type="match status" value="1"/>
</dbReference>
<feature type="domain" description="Bacterial surface antigen (D15)" evidence="6">
    <location>
        <begin position="3"/>
        <end position="165"/>
    </location>
</feature>
<organism evidence="7">
    <name type="scientific">hydrocarbon metagenome</name>
    <dbReference type="NCBI Taxonomy" id="938273"/>
    <lineage>
        <taxon>unclassified sequences</taxon>
        <taxon>metagenomes</taxon>
        <taxon>ecological metagenomes</taxon>
    </lineage>
</organism>
<keyword evidence="3" id="KW-0732">Signal</keyword>
<dbReference type="InterPro" id="IPR039910">
    <property type="entry name" value="D15-like"/>
</dbReference>
<comment type="caution">
    <text evidence="7">The sequence shown here is derived from an EMBL/GenBank/DDBJ whole genome shotgun (WGS) entry which is preliminary data.</text>
</comment>
<protein>
    <recommendedName>
        <fullName evidence="6">Bacterial surface antigen (D15) domain-containing protein</fullName>
    </recommendedName>
</protein>
<evidence type="ECO:0000256" key="2">
    <source>
        <dbReference type="ARBA" id="ARBA00022692"/>
    </source>
</evidence>
<keyword evidence="5" id="KW-0998">Cell outer membrane</keyword>
<dbReference type="AlphaFoldDB" id="A0A0W8G0F7"/>
<gene>
    <name evidence="7" type="ORF">ASZ90_003517</name>
</gene>
<dbReference type="PANTHER" id="PTHR12815">
    <property type="entry name" value="SORTING AND ASSEMBLY MACHINERY SAMM50 PROTEIN FAMILY MEMBER"/>
    <property type="match status" value="1"/>
</dbReference>
<evidence type="ECO:0000256" key="1">
    <source>
        <dbReference type="ARBA" id="ARBA00004370"/>
    </source>
</evidence>
<accession>A0A0W8G0F7</accession>
<evidence type="ECO:0000256" key="3">
    <source>
        <dbReference type="ARBA" id="ARBA00022729"/>
    </source>
</evidence>
<evidence type="ECO:0000259" key="6">
    <source>
        <dbReference type="Pfam" id="PF01103"/>
    </source>
</evidence>
<keyword evidence="2" id="KW-0812">Transmembrane</keyword>
<dbReference type="GO" id="GO:0019867">
    <property type="term" value="C:outer membrane"/>
    <property type="evidence" value="ECO:0007669"/>
    <property type="project" value="InterPro"/>
</dbReference>